<evidence type="ECO:0000256" key="1">
    <source>
        <dbReference type="SAM" id="MobiDB-lite"/>
    </source>
</evidence>
<keyword evidence="3" id="KW-1185">Reference proteome</keyword>
<feature type="region of interest" description="Disordered" evidence="1">
    <location>
        <begin position="1"/>
        <end position="31"/>
    </location>
</feature>
<proteinExistence type="predicted"/>
<evidence type="ECO:0000313" key="2">
    <source>
        <dbReference type="EMBL" id="MBB5158295.1"/>
    </source>
</evidence>
<reference evidence="2 3" key="1">
    <citation type="submission" date="2020-08" db="EMBL/GenBank/DDBJ databases">
        <title>Sequencing the genomes of 1000 actinobacteria strains.</title>
        <authorList>
            <person name="Klenk H.-P."/>
        </authorList>
    </citation>
    <scope>NUCLEOTIDE SEQUENCE [LARGE SCALE GENOMIC DNA]</scope>
    <source>
        <strain evidence="2 3">DSM 45584</strain>
    </source>
</reference>
<dbReference type="RefSeq" id="WP_184729988.1">
    <property type="nucleotide sequence ID" value="NZ_JACHIW010000002.1"/>
</dbReference>
<comment type="caution">
    <text evidence="2">The sequence shown here is derived from an EMBL/GenBank/DDBJ whole genome shotgun (WGS) entry which is preliminary data.</text>
</comment>
<gene>
    <name evidence="2" type="ORF">BJ970_005894</name>
</gene>
<protein>
    <submittedName>
        <fullName evidence="2">Uncharacterized protein</fullName>
    </submittedName>
</protein>
<dbReference type="AlphaFoldDB" id="A0A840QIA0"/>
<name>A0A840QIA0_9PSEU</name>
<dbReference type="Proteomes" id="UP000584374">
    <property type="component" value="Unassembled WGS sequence"/>
</dbReference>
<accession>A0A840QIA0</accession>
<dbReference type="EMBL" id="JACHIW010000002">
    <property type="protein sequence ID" value="MBB5158295.1"/>
    <property type="molecule type" value="Genomic_DNA"/>
</dbReference>
<evidence type="ECO:0000313" key="3">
    <source>
        <dbReference type="Proteomes" id="UP000584374"/>
    </source>
</evidence>
<sequence length="59" mass="6538">MDAKSGTREVASGHTEPEQPQDSALRGQRTRKIRVPETWPWAHQLATCIELGLNLDPTG</sequence>
<organism evidence="2 3">
    <name type="scientific">Saccharopolyspora phatthalungensis</name>
    <dbReference type="NCBI Taxonomy" id="664693"/>
    <lineage>
        <taxon>Bacteria</taxon>
        <taxon>Bacillati</taxon>
        <taxon>Actinomycetota</taxon>
        <taxon>Actinomycetes</taxon>
        <taxon>Pseudonocardiales</taxon>
        <taxon>Pseudonocardiaceae</taxon>
        <taxon>Saccharopolyspora</taxon>
    </lineage>
</organism>